<reference evidence="2" key="1">
    <citation type="submission" date="2017-06" db="EMBL/GenBank/DDBJ databases">
        <authorList>
            <person name="Varghese N."/>
            <person name="Submissions S."/>
        </authorList>
    </citation>
    <scope>NUCLEOTIDE SEQUENCE [LARGE SCALE GENOMIC DNA]</scope>
    <source>
        <strain evidence="2">DSM 45423</strain>
    </source>
</reference>
<dbReference type="AlphaFoldDB" id="A0A239CY84"/>
<dbReference type="OrthoDB" id="9803231at2"/>
<gene>
    <name evidence="1" type="ORF">SAMN04488107_1867</name>
</gene>
<accession>A0A239CY84</accession>
<organism evidence="1 2">
    <name type="scientific">Geodermatophilus saharensis</name>
    <dbReference type="NCBI Taxonomy" id="1137994"/>
    <lineage>
        <taxon>Bacteria</taxon>
        <taxon>Bacillati</taxon>
        <taxon>Actinomycetota</taxon>
        <taxon>Actinomycetes</taxon>
        <taxon>Geodermatophilales</taxon>
        <taxon>Geodermatophilaceae</taxon>
        <taxon>Geodermatophilus</taxon>
    </lineage>
</organism>
<evidence type="ECO:0000313" key="2">
    <source>
        <dbReference type="Proteomes" id="UP000198386"/>
    </source>
</evidence>
<dbReference type="Proteomes" id="UP000198386">
    <property type="component" value="Unassembled WGS sequence"/>
</dbReference>
<dbReference type="RefSeq" id="WP_089403613.1">
    <property type="nucleotide sequence ID" value="NZ_FZOH01000003.1"/>
</dbReference>
<proteinExistence type="predicted"/>
<dbReference type="EMBL" id="FZOH01000003">
    <property type="protein sequence ID" value="SNS24524.1"/>
    <property type="molecule type" value="Genomic_DNA"/>
</dbReference>
<keyword evidence="2" id="KW-1185">Reference proteome</keyword>
<evidence type="ECO:0000313" key="1">
    <source>
        <dbReference type="EMBL" id="SNS24524.1"/>
    </source>
</evidence>
<sequence length="81" mass="8738">MVQLVAVLTGVVLTAAVLPRRDEPPGAGRLRRAVVRHWRAHVHLWDTVLARDAWGPSDGGARPLHWVGSALEGSVLPGPPR</sequence>
<name>A0A239CY84_9ACTN</name>
<protein>
    <submittedName>
        <fullName evidence="1">Uncharacterized protein</fullName>
    </submittedName>
</protein>